<keyword evidence="2" id="KW-1185">Reference proteome</keyword>
<dbReference type="EMBL" id="BKAJ01000115">
    <property type="protein sequence ID" value="GEP59004.1"/>
    <property type="molecule type" value="Genomic_DNA"/>
</dbReference>
<dbReference type="Proteomes" id="UP000321058">
    <property type="component" value="Unassembled WGS sequence"/>
</dbReference>
<evidence type="ECO:0000313" key="2">
    <source>
        <dbReference type="Proteomes" id="UP000321058"/>
    </source>
</evidence>
<gene>
    <name evidence="1" type="ORF">RSO01_61700</name>
</gene>
<dbReference type="InterPro" id="IPR045384">
    <property type="entry name" value="DUF6527"/>
</dbReference>
<organism evidence="1 2">
    <name type="scientific">Reyranella soli</name>
    <dbReference type="NCBI Taxonomy" id="1230389"/>
    <lineage>
        <taxon>Bacteria</taxon>
        <taxon>Pseudomonadati</taxon>
        <taxon>Pseudomonadota</taxon>
        <taxon>Alphaproteobacteria</taxon>
        <taxon>Hyphomicrobiales</taxon>
        <taxon>Reyranellaceae</taxon>
        <taxon>Reyranella</taxon>
    </lineage>
</organism>
<name>A0A512NJ76_9HYPH</name>
<comment type="caution">
    <text evidence="1">The sequence shown here is derived from an EMBL/GenBank/DDBJ whole genome shotgun (WGS) entry which is preliminary data.</text>
</comment>
<protein>
    <submittedName>
        <fullName evidence="1">Uncharacterized protein</fullName>
    </submittedName>
</protein>
<accession>A0A512NJ76</accession>
<evidence type="ECO:0000313" key="1">
    <source>
        <dbReference type="EMBL" id="GEP59004.1"/>
    </source>
</evidence>
<proteinExistence type="predicted"/>
<dbReference type="Pfam" id="PF20137">
    <property type="entry name" value="BubE"/>
    <property type="match status" value="1"/>
</dbReference>
<dbReference type="AlphaFoldDB" id="A0A512NJ76"/>
<sequence length="131" mass="15260">MIGAVRKAWRWCRDAAHGLARRVGDWRDAVRPRLYRLSLVEGAMPDRLRLRTLYILTEDRQPWVASMICPCGCGQTLEMNLLTDERPCWRYSVDAKGHPSLEPSVWRKIGCRSHFFLRHGRIEWAPDTGRA</sequence>
<dbReference type="OrthoDB" id="8256264at2"/>
<reference evidence="1 2" key="1">
    <citation type="submission" date="2019-07" db="EMBL/GenBank/DDBJ databases">
        <title>Whole genome shotgun sequence of Reyranella soli NBRC 108950.</title>
        <authorList>
            <person name="Hosoyama A."/>
            <person name="Uohara A."/>
            <person name="Ohji S."/>
            <person name="Ichikawa N."/>
        </authorList>
    </citation>
    <scope>NUCLEOTIDE SEQUENCE [LARGE SCALE GENOMIC DNA]</scope>
    <source>
        <strain evidence="1 2">NBRC 108950</strain>
    </source>
</reference>
<dbReference type="RefSeq" id="WP_147154374.1">
    <property type="nucleotide sequence ID" value="NZ_BKAJ01000115.1"/>
</dbReference>